<dbReference type="RefSeq" id="XP_040657581.1">
    <property type="nucleotide sequence ID" value="XM_040802548.1"/>
</dbReference>
<dbReference type="GeneID" id="63717885"/>
<dbReference type="EMBL" id="LAYC01000002">
    <property type="protein sequence ID" value="KYK58229.1"/>
    <property type="molecule type" value="Genomic_DNA"/>
</dbReference>
<evidence type="ECO:0000256" key="3">
    <source>
        <dbReference type="ARBA" id="ARBA00022701"/>
    </source>
</evidence>
<reference evidence="10 11" key="1">
    <citation type="journal article" date="2016" name="Sci. Rep.">
        <title>Insights into Adaptations to a Near-Obligate Nematode Endoparasitic Lifestyle from the Finished Genome of Drechmeria coniospora.</title>
        <authorList>
            <person name="Zhang L."/>
            <person name="Zhou Z."/>
            <person name="Guo Q."/>
            <person name="Fokkens L."/>
            <person name="Miskei M."/>
            <person name="Pocsi I."/>
            <person name="Zhang W."/>
            <person name="Chen M."/>
            <person name="Wang L."/>
            <person name="Sun Y."/>
            <person name="Donzelli B.G."/>
            <person name="Gibson D.M."/>
            <person name="Nelson D.R."/>
            <person name="Luo J.G."/>
            <person name="Rep M."/>
            <person name="Liu H."/>
            <person name="Yang S."/>
            <person name="Wang J."/>
            <person name="Krasnoff S.B."/>
            <person name="Xu Y."/>
            <person name="Molnar I."/>
            <person name="Lin M."/>
        </authorList>
    </citation>
    <scope>NUCLEOTIDE SEQUENCE [LARGE SCALE GENOMIC DNA]</scope>
    <source>
        <strain evidence="10 11">ARSEF 6962</strain>
    </source>
</reference>
<feature type="coiled-coil region" evidence="7">
    <location>
        <begin position="471"/>
        <end position="588"/>
    </location>
</feature>
<feature type="region of interest" description="Disordered" evidence="8">
    <location>
        <begin position="345"/>
        <end position="373"/>
    </location>
</feature>
<dbReference type="InterPro" id="IPR036859">
    <property type="entry name" value="CAP-Gly_dom_sf"/>
</dbReference>
<feature type="compositionally biased region" description="Polar residues" evidence="8">
    <location>
        <begin position="291"/>
        <end position="300"/>
    </location>
</feature>
<keyword evidence="5 7" id="KW-0175">Coiled coil</keyword>
<dbReference type="Proteomes" id="UP000076580">
    <property type="component" value="Chromosome 02"/>
</dbReference>
<dbReference type="SUPFAM" id="SSF74924">
    <property type="entry name" value="Cap-Gly domain"/>
    <property type="match status" value="1"/>
</dbReference>
<feature type="domain" description="CAP-Gly" evidence="9">
    <location>
        <begin position="143"/>
        <end position="189"/>
    </location>
</feature>
<feature type="region of interest" description="Disordered" evidence="8">
    <location>
        <begin position="240"/>
        <end position="306"/>
    </location>
</feature>
<feature type="region of interest" description="Disordered" evidence="8">
    <location>
        <begin position="649"/>
        <end position="675"/>
    </location>
</feature>
<feature type="compositionally biased region" description="Low complexity" evidence="8">
    <location>
        <begin position="787"/>
        <end position="804"/>
    </location>
</feature>
<evidence type="ECO:0000256" key="4">
    <source>
        <dbReference type="ARBA" id="ARBA00022737"/>
    </source>
</evidence>
<dbReference type="SMART" id="SM01052">
    <property type="entry name" value="CAP_GLY"/>
    <property type="match status" value="1"/>
</dbReference>
<dbReference type="PANTHER" id="PTHR18916:SF83">
    <property type="entry name" value="TIP ELONGATION PROTEIN 1"/>
    <property type="match status" value="1"/>
</dbReference>
<keyword evidence="6" id="KW-0206">Cytoskeleton</keyword>
<dbReference type="Pfam" id="PF16641">
    <property type="entry name" value="CLIP1_ZNF"/>
    <property type="match status" value="2"/>
</dbReference>
<keyword evidence="4" id="KW-0677">Repeat</keyword>
<dbReference type="PROSITE" id="PS50245">
    <property type="entry name" value="CAP_GLY_2"/>
    <property type="match status" value="1"/>
</dbReference>
<evidence type="ECO:0000256" key="6">
    <source>
        <dbReference type="ARBA" id="ARBA00023212"/>
    </source>
</evidence>
<feature type="compositionally biased region" description="Low complexity" evidence="8">
    <location>
        <begin position="345"/>
        <end position="365"/>
    </location>
</feature>
<feature type="compositionally biased region" description="Low complexity" evidence="8">
    <location>
        <begin position="1"/>
        <end position="19"/>
    </location>
</feature>
<evidence type="ECO:0000256" key="2">
    <source>
        <dbReference type="ARBA" id="ARBA00022490"/>
    </source>
</evidence>
<evidence type="ECO:0000313" key="10">
    <source>
        <dbReference type="EMBL" id="KYK58229.1"/>
    </source>
</evidence>
<evidence type="ECO:0000313" key="11">
    <source>
        <dbReference type="Proteomes" id="UP000076580"/>
    </source>
</evidence>
<dbReference type="STRING" id="98403.A0A151GM95"/>
<dbReference type="Gene3D" id="2.30.30.190">
    <property type="entry name" value="CAP Gly-rich-like domain"/>
    <property type="match status" value="1"/>
</dbReference>
<dbReference type="AlphaFoldDB" id="A0A151GM95"/>
<evidence type="ECO:0000256" key="8">
    <source>
        <dbReference type="SAM" id="MobiDB-lite"/>
    </source>
</evidence>
<sequence>MAPTATLTATSSTTSTTPSHSHRALFAGGSSTTTRPAFGRSLRKLATAASTPDLSSLYAAQGSSTSPVSSLSRKGSLALLTPSSLASIPDVSEAYALDSVLSDSTYMMTPATPGQLSVSAVDVVVGDAVDVPGGMHGIVRFIGSVQGKRGTFAGIDLHADHAAKGKNNGDVDGIAYFLTTLPGAGIFVPVSKVTRRGFSHSAVKGFPMTPTPSASAGLRNMNHATTFTPPTPGRHQFSVSVGPAAKAPSPHGRKPRMSLPRSESPVRRVQMTPGPRPSISAPVKVPPRYGSPTNKFSQSVRGAAVDPSKKIRLAAATGSRSASALGSTRDLDDEAALLDLQRVKTNGSTGSASSSSNLRSLGPASRANAANEEELERLRTLLEDRDRQLREQTTTLADMESSLVELQTLMEHPDGLAFRRNSIDDKDTAQLRHLLREKSEKVAMLTTEFDAHRADFRSTIDTLEMASSETERVYEKRIEELMIDLRELESRNLDVESVASQLKQLEELVQELEEGLEDARRGEAEARGEAEFLRGEVERTRTELRRERDKAESGGHLHGEHAALSKELEKKEDEIRGLKAIIHSLSRDSILDQAALQRPGSLVASGDSADTFDNKMGREELVRQMRERQALAEQKNTRQALTVQMNTREADMEQESDALQTPVAAHQPSVRDSRDTVIPAPTHERRSREATHKRSNTLGSMRESDAYSTATETSTLWCEICETGGHDLLTCTNMFASDGPRIAGGSNAGDPVANPVANPVGTPIKNLVGLRRRSKSPIREVPQPDLASSQSPSTSPAKSKTMPPTTMPPVKILPNPMESGPVAGKESGIMDPEKWCAVCERDGHDSVDCPFEDAF</sequence>
<dbReference type="InParanoid" id="A0A151GM95"/>
<keyword evidence="3" id="KW-0493">Microtubule</keyword>
<comment type="caution">
    <text evidence="10">The sequence shown here is derived from an EMBL/GenBank/DDBJ whole genome shotgun (WGS) entry which is preliminary data.</text>
</comment>
<evidence type="ECO:0000256" key="7">
    <source>
        <dbReference type="SAM" id="Coils"/>
    </source>
</evidence>
<dbReference type="InterPro" id="IPR000938">
    <property type="entry name" value="CAP-Gly_domain"/>
</dbReference>
<dbReference type="Pfam" id="PF01302">
    <property type="entry name" value="CAP_GLY"/>
    <property type="match status" value="1"/>
</dbReference>
<dbReference type="InterPro" id="IPR032108">
    <property type="entry name" value="CLIP1_ZNF"/>
</dbReference>
<evidence type="ECO:0000256" key="5">
    <source>
        <dbReference type="ARBA" id="ARBA00023054"/>
    </source>
</evidence>
<evidence type="ECO:0000259" key="9">
    <source>
        <dbReference type="PROSITE" id="PS50245"/>
    </source>
</evidence>
<feature type="region of interest" description="Disordered" evidence="8">
    <location>
        <begin position="770"/>
        <end position="828"/>
    </location>
</feature>
<keyword evidence="2" id="KW-0963">Cytoplasm</keyword>
<feature type="region of interest" description="Disordered" evidence="8">
    <location>
        <begin position="1"/>
        <end position="32"/>
    </location>
</feature>
<organism evidence="10 11">
    <name type="scientific">Drechmeria coniospora</name>
    <name type="common">Nematophagous fungus</name>
    <name type="synonym">Meria coniospora</name>
    <dbReference type="NCBI Taxonomy" id="98403"/>
    <lineage>
        <taxon>Eukaryota</taxon>
        <taxon>Fungi</taxon>
        <taxon>Dikarya</taxon>
        <taxon>Ascomycota</taxon>
        <taxon>Pezizomycotina</taxon>
        <taxon>Sordariomycetes</taxon>
        <taxon>Hypocreomycetidae</taxon>
        <taxon>Hypocreales</taxon>
        <taxon>Ophiocordycipitaceae</taxon>
        <taxon>Drechmeria</taxon>
    </lineage>
</organism>
<dbReference type="GO" id="GO:0005874">
    <property type="term" value="C:microtubule"/>
    <property type="evidence" value="ECO:0007669"/>
    <property type="project" value="UniProtKB-KW"/>
</dbReference>
<protein>
    <submittedName>
        <fullName evidence="10">Noc1p protein</fullName>
    </submittedName>
</protein>
<proteinExistence type="predicted"/>
<name>A0A151GM95_DRECN</name>
<comment type="subcellular location">
    <subcellularLocation>
        <location evidence="1">Cytoplasm</location>
        <location evidence="1">Cytoskeleton</location>
    </subcellularLocation>
</comment>
<gene>
    <name evidence="10" type="ORF">DCS_05242</name>
</gene>
<keyword evidence="11" id="KW-1185">Reference proteome</keyword>
<dbReference type="PANTHER" id="PTHR18916">
    <property type="entry name" value="DYNACTIN 1-RELATED MICROTUBULE-BINDING"/>
    <property type="match status" value="1"/>
</dbReference>
<accession>A0A151GM95</accession>
<evidence type="ECO:0000256" key="1">
    <source>
        <dbReference type="ARBA" id="ARBA00004245"/>
    </source>
</evidence>